<accession>A0A9W8YU42</accession>
<name>A0A9W8YU42_9PLEO</name>
<dbReference type="OrthoDB" id="3780340at2759"/>
<dbReference type="AlphaFoldDB" id="A0A9W8YU42"/>
<evidence type="ECO:0000313" key="2">
    <source>
        <dbReference type="Proteomes" id="UP001140510"/>
    </source>
</evidence>
<dbReference type="EMBL" id="JAPEVA010000384">
    <property type="protein sequence ID" value="KAJ4390310.1"/>
    <property type="molecule type" value="Genomic_DNA"/>
</dbReference>
<proteinExistence type="predicted"/>
<reference evidence="1" key="1">
    <citation type="submission" date="2022-10" db="EMBL/GenBank/DDBJ databases">
        <title>Tapping the CABI collections for fungal endophytes: first genome assemblies for Collariella, Neodidymelliopsis, Ascochyta clinopodiicola, Didymella pomorum, Didymosphaeria variabile, Neocosmospora piperis and Neocucurbitaria cava.</title>
        <authorList>
            <person name="Hill R."/>
        </authorList>
    </citation>
    <scope>NUCLEOTIDE SEQUENCE</scope>
    <source>
        <strain evidence="1">IMI 355091</strain>
    </source>
</reference>
<comment type="caution">
    <text evidence="1">The sequence shown here is derived from an EMBL/GenBank/DDBJ whole genome shotgun (WGS) entry which is preliminary data.</text>
</comment>
<sequence>MRLEGLTTADWAVITEYVEVLRPLKTATELLEGRGSKQLRLNGRFGAIYEVIPAFEQLIAAFEDQLIMWEKVDFEQLGAPEDHMAINLRAAVAKLKLYYSKLSDSPAYYAAI</sequence>
<organism evidence="1 2">
    <name type="scientific">Didymella pomorum</name>
    <dbReference type="NCBI Taxonomy" id="749634"/>
    <lineage>
        <taxon>Eukaryota</taxon>
        <taxon>Fungi</taxon>
        <taxon>Dikarya</taxon>
        <taxon>Ascomycota</taxon>
        <taxon>Pezizomycotina</taxon>
        <taxon>Dothideomycetes</taxon>
        <taxon>Pleosporomycetidae</taxon>
        <taxon>Pleosporales</taxon>
        <taxon>Pleosporineae</taxon>
        <taxon>Didymellaceae</taxon>
        <taxon>Didymella</taxon>
    </lineage>
</organism>
<gene>
    <name evidence="1" type="ORF">N0V91_011421</name>
</gene>
<evidence type="ECO:0000313" key="1">
    <source>
        <dbReference type="EMBL" id="KAJ4390310.1"/>
    </source>
</evidence>
<feature type="non-terminal residue" evidence="1">
    <location>
        <position position="112"/>
    </location>
</feature>
<protein>
    <submittedName>
        <fullName evidence="1">Uncharacterized protein</fullName>
    </submittedName>
</protein>
<keyword evidence="2" id="KW-1185">Reference proteome</keyword>
<dbReference type="Proteomes" id="UP001140510">
    <property type="component" value="Unassembled WGS sequence"/>
</dbReference>